<reference evidence="3" key="1">
    <citation type="submission" date="2021-09" db="EMBL/GenBank/DDBJ databases">
        <authorList>
            <consortium name="AG Swart"/>
            <person name="Singh M."/>
            <person name="Singh A."/>
            <person name="Seah K."/>
            <person name="Emmerich C."/>
        </authorList>
    </citation>
    <scope>NUCLEOTIDE SEQUENCE</scope>
    <source>
        <strain evidence="3">ATCC30299</strain>
    </source>
</reference>
<dbReference type="Pfam" id="PF03031">
    <property type="entry name" value="NIF"/>
    <property type="match status" value="1"/>
</dbReference>
<dbReference type="EMBL" id="CAJZBQ010000057">
    <property type="protein sequence ID" value="CAG9333674.1"/>
    <property type="molecule type" value="Genomic_DNA"/>
</dbReference>
<evidence type="ECO:0000259" key="2">
    <source>
        <dbReference type="PROSITE" id="PS50969"/>
    </source>
</evidence>
<dbReference type="SUPFAM" id="SSF56784">
    <property type="entry name" value="HAD-like"/>
    <property type="match status" value="1"/>
</dbReference>
<feature type="region of interest" description="Disordered" evidence="1">
    <location>
        <begin position="1"/>
        <end position="22"/>
    </location>
</feature>
<dbReference type="SMART" id="SM00577">
    <property type="entry name" value="CPDc"/>
    <property type="match status" value="1"/>
</dbReference>
<feature type="compositionally biased region" description="Polar residues" evidence="1">
    <location>
        <begin position="1"/>
        <end position="17"/>
    </location>
</feature>
<evidence type="ECO:0000256" key="1">
    <source>
        <dbReference type="SAM" id="MobiDB-lite"/>
    </source>
</evidence>
<feature type="compositionally biased region" description="Polar residues" evidence="1">
    <location>
        <begin position="144"/>
        <end position="159"/>
    </location>
</feature>
<dbReference type="InterPro" id="IPR036412">
    <property type="entry name" value="HAD-like_sf"/>
</dbReference>
<dbReference type="CDD" id="cd07521">
    <property type="entry name" value="HAD_FCP1-like"/>
    <property type="match status" value="1"/>
</dbReference>
<keyword evidence="4" id="KW-1185">Reference proteome</keyword>
<dbReference type="Gene3D" id="3.40.50.1000">
    <property type="entry name" value="HAD superfamily/HAD-like"/>
    <property type="match status" value="1"/>
</dbReference>
<dbReference type="PANTHER" id="PTHR12210">
    <property type="entry name" value="DULLARD PROTEIN PHOSPHATASE"/>
    <property type="match status" value="1"/>
</dbReference>
<dbReference type="InterPro" id="IPR011948">
    <property type="entry name" value="Dullard_phosphatase"/>
</dbReference>
<dbReference type="FunFam" id="3.40.50.1000:FF:000121">
    <property type="entry name" value="Uncharacterized protein"/>
    <property type="match status" value="1"/>
</dbReference>
<dbReference type="PROSITE" id="PS50969">
    <property type="entry name" value="FCP1"/>
    <property type="match status" value="1"/>
</dbReference>
<feature type="region of interest" description="Disordered" evidence="1">
    <location>
        <begin position="104"/>
        <end position="159"/>
    </location>
</feature>
<feature type="domain" description="FCP1 homology" evidence="2">
    <location>
        <begin position="216"/>
        <end position="376"/>
    </location>
</feature>
<dbReference type="AlphaFoldDB" id="A0AAU9K7L3"/>
<evidence type="ECO:0000313" key="4">
    <source>
        <dbReference type="Proteomes" id="UP001162131"/>
    </source>
</evidence>
<feature type="compositionally biased region" description="Polar residues" evidence="1">
    <location>
        <begin position="110"/>
        <end position="135"/>
    </location>
</feature>
<evidence type="ECO:0000313" key="3">
    <source>
        <dbReference type="EMBL" id="CAG9333674.1"/>
    </source>
</evidence>
<dbReference type="InterPro" id="IPR050365">
    <property type="entry name" value="TIM50"/>
</dbReference>
<comment type="caution">
    <text evidence="3">The sequence shown here is derived from an EMBL/GenBank/DDBJ whole genome shotgun (WGS) entry which is preliminary data.</text>
</comment>
<dbReference type="NCBIfam" id="TIGR02251">
    <property type="entry name" value="HIF-SF_euk"/>
    <property type="match status" value="1"/>
</dbReference>
<sequence>MSSQVNNQGGKQLSRASSGKIIKKLTISTNDEKSSDLENFIALGKNSPHAVNLGKSNALGSPSNAANLVFSFSNPSQSQIDINSKIKSPSRYVFSTHSHSKIFATGTPKAHSSSKQNSHQKILTPRAASSSSFNTTKKEPMQEKSVNSFQTPKKPSTNECTVNSVVTRVQQNKVNDTPYKEHLFQTFQSLKFIKNLRPPTNEELASKIVNLPKRRGYEYKKTVVFDLDETLVHCVEDANNAHVPISIDFPTGETITAGINIRPYAKEVLMAANKDYEVIVFTASHKCYADRVLDFLDPTGVLIHHRLYRENCLFIDGVYIKDLRILANRQIKDIVIVDNAAYSFAYQLDNGIPIISWHDDMTDRELYKLIEYLKSLSRIHDIRIANRQTFHLDSFYTDYIRDFMRQTDKENMPPSE</sequence>
<organism evidence="3 4">
    <name type="scientific">Blepharisma stoltei</name>
    <dbReference type="NCBI Taxonomy" id="1481888"/>
    <lineage>
        <taxon>Eukaryota</taxon>
        <taxon>Sar</taxon>
        <taxon>Alveolata</taxon>
        <taxon>Ciliophora</taxon>
        <taxon>Postciliodesmatophora</taxon>
        <taxon>Heterotrichea</taxon>
        <taxon>Heterotrichida</taxon>
        <taxon>Blepharismidae</taxon>
        <taxon>Blepharisma</taxon>
    </lineage>
</organism>
<dbReference type="Proteomes" id="UP001162131">
    <property type="component" value="Unassembled WGS sequence"/>
</dbReference>
<dbReference type="InterPro" id="IPR004274">
    <property type="entry name" value="FCP1_dom"/>
</dbReference>
<name>A0AAU9K7L3_9CILI</name>
<protein>
    <recommendedName>
        <fullName evidence="2">FCP1 homology domain-containing protein</fullName>
    </recommendedName>
</protein>
<dbReference type="GO" id="GO:0016791">
    <property type="term" value="F:phosphatase activity"/>
    <property type="evidence" value="ECO:0007669"/>
    <property type="project" value="InterPro"/>
</dbReference>
<dbReference type="InterPro" id="IPR023214">
    <property type="entry name" value="HAD_sf"/>
</dbReference>
<accession>A0AAU9K7L3</accession>
<gene>
    <name evidence="3" type="ORF">BSTOLATCC_MIC59491</name>
</gene>
<proteinExistence type="predicted"/>